<comment type="caution">
    <text evidence="1">The sequence shown here is derived from an EMBL/GenBank/DDBJ whole genome shotgun (WGS) entry which is preliminary data.</text>
</comment>
<gene>
    <name evidence="1" type="ORF">E2C01_006994</name>
</gene>
<keyword evidence="2" id="KW-1185">Reference proteome</keyword>
<evidence type="ECO:0000313" key="1">
    <source>
        <dbReference type="EMBL" id="MPC14234.1"/>
    </source>
</evidence>
<dbReference type="EMBL" id="VSRR010000338">
    <property type="protein sequence ID" value="MPC14234.1"/>
    <property type="molecule type" value="Genomic_DNA"/>
</dbReference>
<name>A0A5B7CZM8_PORTR</name>
<sequence length="105" mass="11316">MYCAYSDFIGRQSVVVVEVVVEVVVGELPTRGEVSRHLSLSFGSDLHGDWQLSLATAASDVTRLSCLPVIHTHLPVPPSVPHSLFLHPTPPPASNTSSTLLLEVF</sequence>
<reference evidence="1 2" key="1">
    <citation type="submission" date="2019-05" db="EMBL/GenBank/DDBJ databases">
        <title>Another draft genome of Portunus trituberculatus and its Hox gene families provides insights of decapod evolution.</title>
        <authorList>
            <person name="Jeong J.-H."/>
            <person name="Song I."/>
            <person name="Kim S."/>
            <person name="Choi T."/>
            <person name="Kim D."/>
            <person name="Ryu S."/>
            <person name="Kim W."/>
        </authorList>
    </citation>
    <scope>NUCLEOTIDE SEQUENCE [LARGE SCALE GENOMIC DNA]</scope>
    <source>
        <tissue evidence="1">Muscle</tissue>
    </source>
</reference>
<accession>A0A5B7CZM8</accession>
<dbReference type="Proteomes" id="UP000324222">
    <property type="component" value="Unassembled WGS sequence"/>
</dbReference>
<evidence type="ECO:0000313" key="2">
    <source>
        <dbReference type="Proteomes" id="UP000324222"/>
    </source>
</evidence>
<proteinExistence type="predicted"/>
<dbReference type="AlphaFoldDB" id="A0A5B7CZM8"/>
<protein>
    <submittedName>
        <fullName evidence="1">Uncharacterized protein</fullName>
    </submittedName>
</protein>
<organism evidence="1 2">
    <name type="scientific">Portunus trituberculatus</name>
    <name type="common">Swimming crab</name>
    <name type="synonym">Neptunus trituberculatus</name>
    <dbReference type="NCBI Taxonomy" id="210409"/>
    <lineage>
        <taxon>Eukaryota</taxon>
        <taxon>Metazoa</taxon>
        <taxon>Ecdysozoa</taxon>
        <taxon>Arthropoda</taxon>
        <taxon>Crustacea</taxon>
        <taxon>Multicrustacea</taxon>
        <taxon>Malacostraca</taxon>
        <taxon>Eumalacostraca</taxon>
        <taxon>Eucarida</taxon>
        <taxon>Decapoda</taxon>
        <taxon>Pleocyemata</taxon>
        <taxon>Brachyura</taxon>
        <taxon>Eubrachyura</taxon>
        <taxon>Portunoidea</taxon>
        <taxon>Portunidae</taxon>
        <taxon>Portuninae</taxon>
        <taxon>Portunus</taxon>
    </lineage>
</organism>